<dbReference type="AlphaFoldDB" id="A0A4S9VIE3"/>
<evidence type="ECO:0000313" key="2">
    <source>
        <dbReference type="EMBL" id="THZ51245.1"/>
    </source>
</evidence>
<gene>
    <name evidence="2" type="ORF">D6C90_01913</name>
</gene>
<dbReference type="Proteomes" id="UP000310121">
    <property type="component" value="Unassembled WGS sequence"/>
</dbReference>
<evidence type="ECO:0000256" key="1">
    <source>
        <dbReference type="SAM" id="MobiDB-lite"/>
    </source>
</evidence>
<comment type="caution">
    <text evidence="2">The sequence shown here is derived from an EMBL/GenBank/DDBJ whole genome shotgun (WGS) entry which is preliminary data.</text>
</comment>
<dbReference type="InterPro" id="IPR019034">
    <property type="entry name" value="UPF0390"/>
</dbReference>
<proteinExistence type="predicted"/>
<evidence type="ECO:0000313" key="3">
    <source>
        <dbReference type="Proteomes" id="UP000310121"/>
    </source>
</evidence>
<dbReference type="EMBL" id="QZBN01000097">
    <property type="protein sequence ID" value="THZ51245.1"/>
    <property type="molecule type" value="Genomic_DNA"/>
</dbReference>
<sequence length="159" mass="17448">MSEIGKEQRTKDPVAVLIKFGHGDFPARRKICGEENAGDKKKMAAFAACSGERPKPFLTLSKQTSSSHNKAMVQGVVKQKVKTEPKKGARPTGPQTGNRVIKPKKAAMLKQNNMKKKHSAGLITLTERSLAEKAGHLEMLKGGKKDRLEKAKNKAFNKK</sequence>
<organism evidence="2 3">
    <name type="scientific">Aureobasidium pullulans</name>
    <name type="common">Black yeast</name>
    <name type="synonym">Pullularia pullulans</name>
    <dbReference type="NCBI Taxonomy" id="5580"/>
    <lineage>
        <taxon>Eukaryota</taxon>
        <taxon>Fungi</taxon>
        <taxon>Dikarya</taxon>
        <taxon>Ascomycota</taxon>
        <taxon>Pezizomycotina</taxon>
        <taxon>Dothideomycetes</taxon>
        <taxon>Dothideomycetidae</taxon>
        <taxon>Dothideales</taxon>
        <taxon>Saccotheciaceae</taxon>
        <taxon>Aureobasidium</taxon>
    </lineage>
</organism>
<feature type="region of interest" description="Disordered" evidence="1">
    <location>
        <begin position="136"/>
        <end position="159"/>
    </location>
</feature>
<accession>A0A4S9VIE3</accession>
<feature type="compositionally biased region" description="Basic and acidic residues" evidence="1">
    <location>
        <begin position="136"/>
        <end position="152"/>
    </location>
</feature>
<protein>
    <submittedName>
        <fullName evidence="2">Uncharacterized protein</fullName>
    </submittedName>
</protein>
<dbReference type="Pfam" id="PF09495">
    <property type="entry name" value="DUF2462"/>
    <property type="match status" value="1"/>
</dbReference>
<name>A0A4S9VIE3_AURPU</name>
<feature type="region of interest" description="Disordered" evidence="1">
    <location>
        <begin position="78"/>
        <end position="101"/>
    </location>
</feature>
<reference evidence="2 3" key="1">
    <citation type="submission" date="2018-10" db="EMBL/GenBank/DDBJ databases">
        <title>Fifty Aureobasidium pullulans genomes reveal a recombining polyextremotolerant generalist.</title>
        <authorList>
            <person name="Gostincar C."/>
            <person name="Turk M."/>
            <person name="Zajc J."/>
            <person name="Gunde-Cimerman N."/>
        </authorList>
    </citation>
    <scope>NUCLEOTIDE SEQUENCE [LARGE SCALE GENOMIC DNA]</scope>
    <source>
        <strain evidence="2 3">EXF-3844</strain>
    </source>
</reference>